<dbReference type="PROSITE" id="PS51857">
    <property type="entry name" value="CSD_2"/>
    <property type="match status" value="1"/>
</dbReference>
<proteinExistence type="predicted"/>
<dbReference type="SMART" id="SM00357">
    <property type="entry name" value="CSP"/>
    <property type="match status" value="1"/>
</dbReference>
<evidence type="ECO:0000256" key="2">
    <source>
        <dbReference type="ARBA" id="ARBA00022490"/>
    </source>
</evidence>
<feature type="compositionally biased region" description="Pro residues" evidence="3">
    <location>
        <begin position="1"/>
        <end position="25"/>
    </location>
</feature>
<feature type="region of interest" description="Disordered" evidence="3">
    <location>
        <begin position="96"/>
        <end position="115"/>
    </location>
</feature>
<protein>
    <recommendedName>
        <fullName evidence="4">CSD domain-containing protein</fullName>
    </recommendedName>
</protein>
<dbReference type="PANTHER" id="PTHR46109:SF1">
    <property type="entry name" value="PROTEIN LIN-28 HOMOLOG"/>
    <property type="match status" value="1"/>
</dbReference>
<feature type="compositionally biased region" description="Polar residues" evidence="3">
    <location>
        <begin position="231"/>
        <end position="240"/>
    </location>
</feature>
<dbReference type="InterPro" id="IPR051373">
    <property type="entry name" value="Lin-28_RNA-binding"/>
</dbReference>
<dbReference type="OrthoDB" id="422005at2759"/>
<reference evidence="6" key="2">
    <citation type="submission" date="2009-11" db="EMBL/GenBank/DDBJ databases">
        <title>The Genome Sequence of Allomyces macrogynus strain ATCC 38327.</title>
        <authorList>
            <consortium name="The Broad Institute Genome Sequencing Platform"/>
            <person name="Russ C."/>
            <person name="Cuomo C."/>
            <person name="Shea T."/>
            <person name="Young S.K."/>
            <person name="Zeng Q."/>
            <person name="Koehrsen M."/>
            <person name="Haas B."/>
            <person name="Borodovsky M."/>
            <person name="Guigo R."/>
            <person name="Alvarado L."/>
            <person name="Berlin A."/>
            <person name="Borenstein D."/>
            <person name="Chen Z."/>
            <person name="Engels R."/>
            <person name="Freedman E."/>
            <person name="Gellesch M."/>
            <person name="Goldberg J."/>
            <person name="Griggs A."/>
            <person name="Gujja S."/>
            <person name="Heiman D."/>
            <person name="Hepburn T."/>
            <person name="Howarth C."/>
            <person name="Jen D."/>
            <person name="Larson L."/>
            <person name="Lewis B."/>
            <person name="Mehta T."/>
            <person name="Park D."/>
            <person name="Pearson M."/>
            <person name="Roberts A."/>
            <person name="Saif S."/>
            <person name="Shenoy N."/>
            <person name="Sisk P."/>
            <person name="Stolte C."/>
            <person name="Sykes S."/>
            <person name="Walk T."/>
            <person name="White J."/>
            <person name="Yandava C."/>
            <person name="Burger G."/>
            <person name="Gray M.W."/>
            <person name="Holland P.W.H."/>
            <person name="King N."/>
            <person name="Lang F.B.F."/>
            <person name="Roger A.J."/>
            <person name="Ruiz-Trillo I."/>
            <person name="Lander E."/>
            <person name="Nusbaum C."/>
        </authorList>
    </citation>
    <scope>NUCLEOTIDE SEQUENCE [LARGE SCALE GENOMIC DNA]</scope>
    <source>
        <strain evidence="6">ATCC 38327</strain>
    </source>
</reference>
<evidence type="ECO:0000256" key="3">
    <source>
        <dbReference type="SAM" id="MobiDB-lite"/>
    </source>
</evidence>
<dbReference type="STRING" id="578462.A0A0L0S532"/>
<dbReference type="GO" id="GO:0003729">
    <property type="term" value="F:mRNA binding"/>
    <property type="evidence" value="ECO:0007669"/>
    <property type="project" value="TreeGrafter"/>
</dbReference>
<dbReference type="Proteomes" id="UP000054350">
    <property type="component" value="Unassembled WGS sequence"/>
</dbReference>
<feature type="domain" description="CSD" evidence="4">
    <location>
        <begin position="129"/>
        <end position="200"/>
    </location>
</feature>
<dbReference type="VEuPathDB" id="FungiDB:AMAG_03175"/>
<dbReference type="SUPFAM" id="SSF50249">
    <property type="entry name" value="Nucleic acid-binding proteins"/>
    <property type="match status" value="1"/>
</dbReference>
<keyword evidence="6" id="KW-1185">Reference proteome</keyword>
<comment type="subcellular location">
    <subcellularLocation>
        <location evidence="1">Cytoplasm</location>
    </subcellularLocation>
</comment>
<dbReference type="Gene3D" id="2.40.50.140">
    <property type="entry name" value="Nucleic acid-binding proteins"/>
    <property type="match status" value="1"/>
</dbReference>
<dbReference type="PRINTS" id="PR00050">
    <property type="entry name" value="COLDSHOCK"/>
</dbReference>
<name>A0A0L0S532_ALLM3</name>
<dbReference type="AlphaFoldDB" id="A0A0L0S532"/>
<dbReference type="GO" id="GO:0005634">
    <property type="term" value="C:nucleus"/>
    <property type="evidence" value="ECO:0007669"/>
    <property type="project" value="TreeGrafter"/>
</dbReference>
<organism evidence="5 6">
    <name type="scientific">Allomyces macrogynus (strain ATCC 38327)</name>
    <name type="common">Allomyces javanicus var. macrogynus</name>
    <dbReference type="NCBI Taxonomy" id="578462"/>
    <lineage>
        <taxon>Eukaryota</taxon>
        <taxon>Fungi</taxon>
        <taxon>Fungi incertae sedis</taxon>
        <taxon>Blastocladiomycota</taxon>
        <taxon>Blastocladiomycetes</taxon>
        <taxon>Blastocladiales</taxon>
        <taxon>Blastocladiaceae</taxon>
        <taxon>Allomyces</taxon>
    </lineage>
</organism>
<feature type="region of interest" description="Disordered" evidence="3">
    <location>
        <begin position="224"/>
        <end position="262"/>
    </location>
</feature>
<evidence type="ECO:0000256" key="1">
    <source>
        <dbReference type="ARBA" id="ARBA00004496"/>
    </source>
</evidence>
<evidence type="ECO:0000259" key="4">
    <source>
        <dbReference type="PROSITE" id="PS51857"/>
    </source>
</evidence>
<dbReference type="Pfam" id="PF00313">
    <property type="entry name" value="CSD"/>
    <property type="match status" value="1"/>
</dbReference>
<evidence type="ECO:0000313" key="5">
    <source>
        <dbReference type="EMBL" id="KNE57464.1"/>
    </source>
</evidence>
<evidence type="ECO:0000313" key="6">
    <source>
        <dbReference type="Proteomes" id="UP000054350"/>
    </source>
</evidence>
<accession>A0A0L0S532</accession>
<dbReference type="InterPro" id="IPR011129">
    <property type="entry name" value="CSD"/>
</dbReference>
<dbReference type="GO" id="GO:0031054">
    <property type="term" value="P:pre-miRNA processing"/>
    <property type="evidence" value="ECO:0007669"/>
    <property type="project" value="TreeGrafter"/>
</dbReference>
<dbReference type="PANTHER" id="PTHR46109">
    <property type="entry name" value="PROTEIN LIN-28"/>
    <property type="match status" value="1"/>
</dbReference>
<dbReference type="InterPro" id="IPR002059">
    <property type="entry name" value="CSP_DNA-bd"/>
</dbReference>
<gene>
    <name evidence="5" type="ORF">AMAG_03175</name>
</gene>
<dbReference type="eggNOG" id="KOG3070">
    <property type="taxonomic scope" value="Eukaryota"/>
</dbReference>
<dbReference type="EMBL" id="GG745331">
    <property type="protein sequence ID" value="KNE57464.1"/>
    <property type="molecule type" value="Genomic_DNA"/>
</dbReference>
<sequence length="451" mass="47686">MASDPPTTPPARLPPSPAPSAPTTPSPGRVGSNKPAGAPRRPYPHQQHQQSWPGYARVPPANKWNRRATNMPNMLPATPCAMPHASHMPPIISSAPRPASVRGPRRPSWPVQLNARYGPRTGEAVAAERKRGHVKFFNSDKGYGFIIMADPVEIGEQEIFVHHTVITASEQAFRSLGEGEEVEFRLCRGEKGYFAQDVTGPGGRCVQGDPHAVPPYVRAKFMMGNGAGSPHSDTSAQSPTYAEAPLSPNSTQPSPTHPADSTLATAPQSWYWYGCDPTSTPPPPPTATGGYPFMMAPAPYHAAAFMVPACTNTSPINPDQETAETDASAYPAAAVPMYMAARHAGYLPPPAPGAAPYPTVMYATSTGAFVPVPMYAVPPPPWAYMPPHHVRRDSEDTVTSSVASTVVVAGTPPPMMPVADMSVALPLPPHKDAAAVDALVAGVEGMVVACE</sequence>
<dbReference type="InterPro" id="IPR012340">
    <property type="entry name" value="NA-bd_OB-fold"/>
</dbReference>
<reference evidence="5 6" key="1">
    <citation type="submission" date="2009-11" db="EMBL/GenBank/DDBJ databases">
        <title>Annotation of Allomyces macrogynus ATCC 38327.</title>
        <authorList>
            <consortium name="The Broad Institute Genome Sequencing Platform"/>
            <person name="Russ C."/>
            <person name="Cuomo C."/>
            <person name="Burger G."/>
            <person name="Gray M.W."/>
            <person name="Holland P.W.H."/>
            <person name="King N."/>
            <person name="Lang F.B.F."/>
            <person name="Roger A.J."/>
            <person name="Ruiz-Trillo I."/>
            <person name="Young S.K."/>
            <person name="Zeng Q."/>
            <person name="Gargeya S."/>
            <person name="Fitzgerald M."/>
            <person name="Haas B."/>
            <person name="Abouelleil A."/>
            <person name="Alvarado L."/>
            <person name="Arachchi H.M."/>
            <person name="Berlin A."/>
            <person name="Chapman S.B."/>
            <person name="Gearin G."/>
            <person name="Goldberg J."/>
            <person name="Griggs A."/>
            <person name="Gujja S."/>
            <person name="Hansen M."/>
            <person name="Heiman D."/>
            <person name="Howarth C."/>
            <person name="Larimer J."/>
            <person name="Lui A."/>
            <person name="MacDonald P.J.P."/>
            <person name="McCowen C."/>
            <person name="Montmayeur A."/>
            <person name="Murphy C."/>
            <person name="Neiman D."/>
            <person name="Pearson M."/>
            <person name="Priest M."/>
            <person name="Roberts A."/>
            <person name="Saif S."/>
            <person name="Shea T."/>
            <person name="Sisk P."/>
            <person name="Stolte C."/>
            <person name="Sykes S."/>
            <person name="Wortman J."/>
            <person name="Nusbaum C."/>
            <person name="Birren B."/>
        </authorList>
    </citation>
    <scope>NUCLEOTIDE SEQUENCE [LARGE SCALE GENOMIC DNA]</scope>
    <source>
        <strain evidence="5 6">ATCC 38327</strain>
    </source>
</reference>
<keyword evidence="2" id="KW-0963">Cytoplasm</keyword>
<dbReference type="GO" id="GO:0005737">
    <property type="term" value="C:cytoplasm"/>
    <property type="evidence" value="ECO:0007669"/>
    <property type="project" value="UniProtKB-SubCell"/>
</dbReference>
<feature type="region of interest" description="Disordered" evidence="3">
    <location>
        <begin position="1"/>
        <end position="70"/>
    </location>
</feature>